<name>A0A4C2EAR4_9SACH</name>
<dbReference type="EMBL" id="BIMX01000017">
    <property type="protein sequence ID" value="GCF00337.1"/>
    <property type="molecule type" value="Genomic_DNA"/>
</dbReference>
<reference evidence="2 3" key="1">
    <citation type="submission" date="2019-01" db="EMBL/GenBank/DDBJ databases">
        <title>Draft Genome Sequencing of Zygosaccharomyces mellis Ca-7.</title>
        <authorList>
            <person name="Shiwa Y."/>
            <person name="Kanesaki Y."/>
            <person name="Ishige T."/>
            <person name="Mura K."/>
            <person name="Hori T."/>
            <person name="Tamura T."/>
        </authorList>
    </citation>
    <scope>NUCLEOTIDE SEQUENCE [LARGE SCALE GENOMIC DNA]</scope>
    <source>
        <strain evidence="2 3">Ca-7</strain>
    </source>
</reference>
<evidence type="ECO:0000259" key="1">
    <source>
        <dbReference type="PROSITE" id="PS50054"/>
    </source>
</evidence>
<organism evidence="2 3">
    <name type="scientific">Zygosaccharomyces mellis</name>
    <dbReference type="NCBI Taxonomy" id="42258"/>
    <lineage>
        <taxon>Eukaryota</taxon>
        <taxon>Fungi</taxon>
        <taxon>Dikarya</taxon>
        <taxon>Ascomycota</taxon>
        <taxon>Saccharomycotina</taxon>
        <taxon>Saccharomycetes</taxon>
        <taxon>Saccharomycetales</taxon>
        <taxon>Saccharomycetaceae</taxon>
        <taxon>Zygosaccharomyces</taxon>
    </lineage>
</organism>
<sequence>MTSLVTPLQFNIVQFDLYRGSYPREINLPFLRSLRLKYILSLTPEPLTNDPVMAKFCEDNGIENIHIECCKKKENKDKDKDKDEDKSKPKIKKKKKPVPIEYSVVIECVKFLIDRRHYPCYMHCSNGELVTSLVVACLRKFSYWSTVSILNEFLAYNSSINIHERNFIEQFHSEIEIDNLDLKDKVPWISLQHVWWKKESEIQNARSTKINGIPGMLPKLKFNSL</sequence>
<dbReference type="FunFam" id="3.90.190.10:FF:000084">
    <property type="entry name" value="Tyrosine phospatase-like protein"/>
    <property type="match status" value="1"/>
</dbReference>
<accession>A0A4C2EAR4</accession>
<dbReference type="Pfam" id="PF03162">
    <property type="entry name" value="Y_phosphatase2"/>
    <property type="match status" value="1"/>
</dbReference>
<dbReference type="Gene3D" id="3.90.190.10">
    <property type="entry name" value="Protein tyrosine phosphatase superfamily"/>
    <property type="match status" value="1"/>
</dbReference>
<dbReference type="AlphaFoldDB" id="A0A4C2EAR4"/>
<dbReference type="InterPro" id="IPR020422">
    <property type="entry name" value="TYR_PHOSPHATASE_DUAL_dom"/>
</dbReference>
<dbReference type="PANTHER" id="PTHR31126">
    <property type="entry name" value="TYROSINE-PROTEIN PHOSPHATASE"/>
    <property type="match status" value="1"/>
</dbReference>
<dbReference type="OrthoDB" id="6375174at2759"/>
<dbReference type="InterPro" id="IPR029021">
    <property type="entry name" value="Prot-tyrosine_phosphatase-like"/>
</dbReference>
<dbReference type="PANTHER" id="PTHR31126:SF14">
    <property type="entry name" value="TYROSINE-PROTEIN PHOSPHATASE OCA6-RELATED"/>
    <property type="match status" value="1"/>
</dbReference>
<dbReference type="SUPFAM" id="SSF52799">
    <property type="entry name" value="(Phosphotyrosine protein) phosphatases II"/>
    <property type="match status" value="1"/>
</dbReference>
<dbReference type="PROSITE" id="PS50054">
    <property type="entry name" value="TYR_PHOSPHATASE_DUAL"/>
    <property type="match status" value="1"/>
</dbReference>
<proteinExistence type="predicted"/>
<gene>
    <name evidence="2" type="ORF">ZYGM_002494</name>
</gene>
<evidence type="ECO:0000313" key="2">
    <source>
        <dbReference type="EMBL" id="GCF00337.1"/>
    </source>
</evidence>
<dbReference type="GO" id="GO:0016791">
    <property type="term" value="F:phosphatase activity"/>
    <property type="evidence" value="ECO:0007669"/>
    <property type="project" value="TreeGrafter"/>
</dbReference>
<feature type="domain" description="Tyrosine-protein phosphatase" evidence="1">
    <location>
        <begin position="9"/>
        <end position="180"/>
    </location>
</feature>
<dbReference type="Proteomes" id="UP000301737">
    <property type="component" value="Unassembled WGS sequence"/>
</dbReference>
<protein>
    <recommendedName>
        <fullName evidence="1">Tyrosine-protein phosphatase domain-containing protein</fullName>
    </recommendedName>
</protein>
<evidence type="ECO:0000313" key="3">
    <source>
        <dbReference type="Proteomes" id="UP000301737"/>
    </source>
</evidence>
<keyword evidence="3" id="KW-1185">Reference proteome</keyword>
<dbReference type="InterPro" id="IPR004861">
    <property type="entry name" value="Siw14-like"/>
</dbReference>
<comment type="caution">
    <text evidence="2">The sequence shown here is derived from an EMBL/GenBank/DDBJ whole genome shotgun (WGS) entry which is preliminary data.</text>
</comment>